<keyword evidence="2 4" id="KW-0378">Hydrolase</keyword>
<comment type="function">
    <text evidence="4">Hydrolyzes ribosome-free peptidyl-tRNAs (with 1 or more amino acids incorporated), which drop off the ribosome during protein synthesis, or as a result of ribosome stalling.</text>
</comment>
<dbReference type="CDD" id="cd00462">
    <property type="entry name" value="PTH"/>
    <property type="match status" value="1"/>
</dbReference>
<keyword evidence="3 4" id="KW-0694">RNA-binding</keyword>
<dbReference type="PANTHER" id="PTHR17224:SF1">
    <property type="entry name" value="PEPTIDYL-TRNA HYDROLASE"/>
    <property type="match status" value="1"/>
</dbReference>
<dbReference type="PANTHER" id="PTHR17224">
    <property type="entry name" value="PEPTIDYL-TRNA HYDROLASE"/>
    <property type="match status" value="1"/>
</dbReference>
<proteinExistence type="inferred from homology"/>
<name>A0A1G1W138_9BACT</name>
<dbReference type="Proteomes" id="UP000176723">
    <property type="component" value="Unassembled WGS sequence"/>
</dbReference>
<feature type="binding site" evidence="4">
    <location>
        <position position="66"/>
    </location>
    <ligand>
        <name>tRNA</name>
        <dbReference type="ChEBI" id="CHEBI:17843"/>
    </ligand>
</feature>
<comment type="subunit">
    <text evidence="4">Monomer.</text>
</comment>
<dbReference type="EMBL" id="MHCL01000016">
    <property type="protein sequence ID" value="OGY21107.1"/>
    <property type="molecule type" value="Genomic_DNA"/>
</dbReference>
<dbReference type="STRING" id="1797593.A3A65_03380"/>
<dbReference type="InterPro" id="IPR036416">
    <property type="entry name" value="Pept_tRNA_hydro_sf"/>
</dbReference>
<protein>
    <recommendedName>
        <fullName evidence="4">Peptidyl-tRNA hydrolase</fullName>
        <shortName evidence="4">Pth</shortName>
        <ecNumber evidence="4">3.1.1.29</ecNumber>
    </recommendedName>
</protein>
<sequence length="187" mass="21845">MKLVVGLGNPGKRYEGTRHNVGFLGVDLLAERLHCDPWKESRHGKLFFAWSEVDGERVELIKPFTFMNASGVALAYAFQKNQNLRLDNLFVVHDDLDILLGKYKIQFGKGPRQHNGLHSIYERFGSKQFWHVRVGIENRIKNSKYRRQKISGEEYVLQRFPDEERVVLEPVMKNVLDELILRLHKSQ</sequence>
<feature type="binding site" evidence="4">
    <location>
        <position position="14"/>
    </location>
    <ligand>
        <name>tRNA</name>
        <dbReference type="ChEBI" id="CHEBI:17843"/>
    </ligand>
</feature>
<evidence type="ECO:0000313" key="6">
    <source>
        <dbReference type="Proteomes" id="UP000176723"/>
    </source>
</evidence>
<evidence type="ECO:0000256" key="2">
    <source>
        <dbReference type="ARBA" id="ARBA00022801"/>
    </source>
</evidence>
<evidence type="ECO:0000256" key="1">
    <source>
        <dbReference type="ARBA" id="ARBA00022555"/>
    </source>
</evidence>
<gene>
    <name evidence="4" type="primary">pth</name>
    <name evidence="5" type="ORF">A3A65_03380</name>
</gene>
<comment type="catalytic activity">
    <reaction evidence="4">
        <text>an N-acyl-L-alpha-aminoacyl-tRNA + H2O = an N-acyl-L-amino acid + a tRNA + H(+)</text>
        <dbReference type="Rhea" id="RHEA:54448"/>
        <dbReference type="Rhea" id="RHEA-COMP:10123"/>
        <dbReference type="Rhea" id="RHEA-COMP:13883"/>
        <dbReference type="ChEBI" id="CHEBI:15377"/>
        <dbReference type="ChEBI" id="CHEBI:15378"/>
        <dbReference type="ChEBI" id="CHEBI:59874"/>
        <dbReference type="ChEBI" id="CHEBI:78442"/>
        <dbReference type="ChEBI" id="CHEBI:138191"/>
        <dbReference type="EC" id="3.1.1.29"/>
    </reaction>
</comment>
<accession>A0A1G1W138</accession>
<comment type="similarity">
    <text evidence="4">Belongs to the PTH family.</text>
</comment>
<dbReference type="GO" id="GO:0004045">
    <property type="term" value="F:peptidyl-tRNA hydrolase activity"/>
    <property type="evidence" value="ECO:0007669"/>
    <property type="project" value="UniProtKB-UniRule"/>
</dbReference>
<dbReference type="Gene3D" id="3.40.50.1470">
    <property type="entry name" value="Peptidyl-tRNA hydrolase"/>
    <property type="match status" value="1"/>
</dbReference>
<evidence type="ECO:0000313" key="5">
    <source>
        <dbReference type="EMBL" id="OGY21107.1"/>
    </source>
</evidence>
<comment type="function">
    <text evidence="4">Catalyzes the release of premature peptidyl moieties from peptidyl-tRNA molecules trapped in stalled 50S ribosomal subunits, and thus maintains levels of free tRNAs and 50S ribosomes.</text>
</comment>
<evidence type="ECO:0000256" key="4">
    <source>
        <dbReference type="HAMAP-Rule" id="MF_00083"/>
    </source>
</evidence>
<dbReference type="EC" id="3.1.1.29" evidence="4"/>
<organism evidence="5 6">
    <name type="scientific">Candidatus Chisholmbacteria bacterium RIFCSPLOWO2_01_FULL_49_14</name>
    <dbReference type="NCBI Taxonomy" id="1797593"/>
    <lineage>
        <taxon>Bacteria</taxon>
        <taxon>Candidatus Chisholmiibacteriota</taxon>
    </lineage>
</organism>
<feature type="site" description="Discriminates between blocked and unblocked aminoacyl-tRNA" evidence="4">
    <location>
        <position position="9"/>
    </location>
</feature>
<feature type="active site" description="Proton acceptor" evidence="4">
    <location>
        <position position="19"/>
    </location>
</feature>
<dbReference type="SUPFAM" id="SSF53178">
    <property type="entry name" value="Peptidyl-tRNA hydrolase-like"/>
    <property type="match status" value="1"/>
</dbReference>
<dbReference type="GO" id="GO:0006515">
    <property type="term" value="P:protein quality control for misfolded or incompletely synthesized proteins"/>
    <property type="evidence" value="ECO:0007669"/>
    <property type="project" value="UniProtKB-UniRule"/>
</dbReference>
<reference evidence="5 6" key="1">
    <citation type="journal article" date="2016" name="Nat. Commun.">
        <title>Thousands of microbial genomes shed light on interconnected biogeochemical processes in an aquifer system.</title>
        <authorList>
            <person name="Anantharaman K."/>
            <person name="Brown C.T."/>
            <person name="Hug L.A."/>
            <person name="Sharon I."/>
            <person name="Castelle C.J."/>
            <person name="Probst A.J."/>
            <person name="Thomas B.C."/>
            <person name="Singh A."/>
            <person name="Wilkins M.J."/>
            <person name="Karaoz U."/>
            <person name="Brodie E.L."/>
            <person name="Williams K.H."/>
            <person name="Hubbard S.S."/>
            <person name="Banfield J.F."/>
        </authorList>
    </citation>
    <scope>NUCLEOTIDE SEQUENCE [LARGE SCALE GENOMIC DNA]</scope>
</reference>
<feature type="binding site" evidence="4">
    <location>
        <position position="115"/>
    </location>
    <ligand>
        <name>tRNA</name>
        <dbReference type="ChEBI" id="CHEBI:17843"/>
    </ligand>
</feature>
<dbReference type="GO" id="GO:0005737">
    <property type="term" value="C:cytoplasm"/>
    <property type="evidence" value="ECO:0007669"/>
    <property type="project" value="UniProtKB-SubCell"/>
</dbReference>
<dbReference type="Pfam" id="PF01195">
    <property type="entry name" value="Pept_tRNA_hydro"/>
    <property type="match status" value="1"/>
</dbReference>
<feature type="binding site" evidence="4">
    <location>
        <position position="68"/>
    </location>
    <ligand>
        <name>tRNA</name>
        <dbReference type="ChEBI" id="CHEBI:17843"/>
    </ligand>
</feature>
<keyword evidence="1 4" id="KW-0820">tRNA-binding</keyword>
<dbReference type="GO" id="GO:0072344">
    <property type="term" value="P:rescue of stalled ribosome"/>
    <property type="evidence" value="ECO:0007669"/>
    <property type="project" value="UniProtKB-UniRule"/>
</dbReference>
<comment type="caution">
    <text evidence="5">The sequence shown here is derived from an EMBL/GenBank/DDBJ whole genome shotgun (WGS) entry which is preliminary data.</text>
</comment>
<dbReference type="GO" id="GO:0000049">
    <property type="term" value="F:tRNA binding"/>
    <property type="evidence" value="ECO:0007669"/>
    <property type="project" value="UniProtKB-UniRule"/>
</dbReference>
<dbReference type="NCBIfam" id="TIGR00447">
    <property type="entry name" value="pth"/>
    <property type="match status" value="1"/>
</dbReference>
<dbReference type="InterPro" id="IPR001328">
    <property type="entry name" value="Pept_tRNA_hydro"/>
</dbReference>
<keyword evidence="4" id="KW-0963">Cytoplasm</keyword>
<comment type="subcellular location">
    <subcellularLocation>
        <location evidence="4">Cytoplasm</location>
    </subcellularLocation>
</comment>
<evidence type="ECO:0000256" key="3">
    <source>
        <dbReference type="ARBA" id="ARBA00022884"/>
    </source>
</evidence>
<dbReference type="AlphaFoldDB" id="A0A1G1W138"/>
<dbReference type="HAMAP" id="MF_00083">
    <property type="entry name" value="Pept_tRNA_hydro_bact"/>
    <property type="match status" value="1"/>
</dbReference>
<feature type="site" description="Stabilizes the basic form of H active site to accept a proton" evidence="4">
    <location>
        <position position="94"/>
    </location>
</feature>